<dbReference type="OrthoDB" id="6685144at2"/>
<evidence type="ECO:0000259" key="1">
    <source>
        <dbReference type="Pfam" id="PF00857"/>
    </source>
</evidence>
<organism evidence="3 5">
    <name type="scientific">Pseudomonas aylmerensis</name>
    <dbReference type="NCBI Taxonomy" id="1869229"/>
    <lineage>
        <taxon>Bacteria</taxon>
        <taxon>Pseudomonadati</taxon>
        <taxon>Pseudomonadota</taxon>
        <taxon>Gammaproteobacteria</taxon>
        <taxon>Pseudomonadales</taxon>
        <taxon>Pseudomonadaceae</taxon>
        <taxon>Pseudomonas</taxon>
    </lineage>
</organism>
<evidence type="ECO:0000313" key="2">
    <source>
        <dbReference type="EMBL" id="OCW23228.1"/>
    </source>
</evidence>
<keyword evidence="3" id="KW-0378">Hydrolase</keyword>
<dbReference type="InterPro" id="IPR000868">
    <property type="entry name" value="Isochorismatase-like_dom"/>
</dbReference>
<dbReference type="Pfam" id="PF00857">
    <property type="entry name" value="Isochorismatase"/>
    <property type="match status" value="1"/>
</dbReference>
<sequence>MRQVLLIIDVQPSFNPPEWLVDGINALLGRLPSVATVERHDESITPFTRQLGWQPAPDDPSLIAADRVFIKHGYAPTPETIAYLKSLAPERVLVCGIQTDTCVLAAGFALFDAGLQPTLISDLTVGSSLDRSGKLGVDLWRHHFKQVRSSAELDLDK</sequence>
<dbReference type="Gene3D" id="3.40.50.850">
    <property type="entry name" value="Isochorismatase-like"/>
    <property type="match status" value="1"/>
</dbReference>
<dbReference type="GO" id="GO:0016787">
    <property type="term" value="F:hydrolase activity"/>
    <property type="evidence" value="ECO:0007669"/>
    <property type="project" value="UniProtKB-KW"/>
</dbReference>
<dbReference type="SUPFAM" id="SSF52499">
    <property type="entry name" value="Isochorismatase-like hydrolases"/>
    <property type="match status" value="1"/>
</dbReference>
<gene>
    <name evidence="2" type="ORF">BBG20_22350</name>
    <name evidence="3" type="ORF">C9382_11225</name>
</gene>
<dbReference type="EMBL" id="MAUE01000033">
    <property type="protein sequence ID" value="OCW23228.1"/>
    <property type="molecule type" value="Genomic_DNA"/>
</dbReference>
<evidence type="ECO:0000313" key="3">
    <source>
        <dbReference type="EMBL" id="PTC29801.1"/>
    </source>
</evidence>
<reference evidence="2 4" key="1">
    <citation type="submission" date="2016-06" db="EMBL/GenBank/DDBJ databases">
        <title>Draft genome sequence of Pseudomonas sp. S1E40, a novel strain antagonistic activity to fungal plant pathogen.</title>
        <authorList>
            <person name="Tambong J.T."/>
            <person name="Tchagang C."/>
            <person name="Xu R."/>
        </authorList>
    </citation>
    <scope>NUCLEOTIDE SEQUENCE [LARGE SCALE GENOMIC DNA]</scope>
    <source>
        <strain evidence="2 4">S1E40</strain>
    </source>
</reference>
<dbReference type="InterPro" id="IPR036380">
    <property type="entry name" value="Isochorismatase-like_sf"/>
</dbReference>
<name>A0A2T4G291_9PSED</name>
<keyword evidence="4" id="KW-1185">Reference proteome</keyword>
<dbReference type="EMBL" id="PYWW01000023">
    <property type="protein sequence ID" value="PTC29801.1"/>
    <property type="molecule type" value="Genomic_DNA"/>
</dbReference>
<dbReference type="RefSeq" id="WP_065907210.1">
    <property type="nucleotide sequence ID" value="NZ_MAUE01000033.1"/>
</dbReference>
<dbReference type="AlphaFoldDB" id="A0A2T4G291"/>
<accession>A0A2T4G291</accession>
<evidence type="ECO:0000313" key="4">
    <source>
        <dbReference type="Proteomes" id="UP000095081"/>
    </source>
</evidence>
<proteinExistence type="predicted"/>
<protein>
    <submittedName>
        <fullName evidence="3">Hydrolase</fullName>
    </submittedName>
</protein>
<evidence type="ECO:0000313" key="5">
    <source>
        <dbReference type="Proteomes" id="UP000240571"/>
    </source>
</evidence>
<dbReference type="Proteomes" id="UP000240571">
    <property type="component" value="Unassembled WGS sequence"/>
</dbReference>
<reference evidence="3 5" key="2">
    <citation type="submission" date="2018-03" db="EMBL/GenBank/DDBJ databases">
        <title>Diversity of bacteria associated with corn roots inoculated with woodland soils in Canada, and Description of Pseudomonas aylmerense sp. nov.</title>
        <authorList>
            <person name="Tambong J.T."/>
            <person name="Xu R."/>
            <person name="Tchagang C."/>
        </authorList>
    </citation>
    <scope>NUCLEOTIDE SEQUENCE [LARGE SCALE GENOMIC DNA]</scope>
    <source>
        <strain evidence="3 5">S1E44</strain>
    </source>
</reference>
<feature type="domain" description="Isochorismatase-like" evidence="1">
    <location>
        <begin position="5"/>
        <end position="151"/>
    </location>
</feature>
<dbReference type="Proteomes" id="UP000095081">
    <property type="component" value="Unassembled WGS sequence"/>
</dbReference>
<comment type="caution">
    <text evidence="3">The sequence shown here is derived from an EMBL/GenBank/DDBJ whole genome shotgun (WGS) entry which is preliminary data.</text>
</comment>